<dbReference type="InterPro" id="IPR050490">
    <property type="entry name" value="Bact_solute-bd_prot1"/>
</dbReference>
<dbReference type="SUPFAM" id="SSF53850">
    <property type="entry name" value="Periplasmic binding protein-like II"/>
    <property type="match status" value="1"/>
</dbReference>
<keyword evidence="1" id="KW-0732">Signal</keyword>
<dbReference type="PANTHER" id="PTHR43649:SF16">
    <property type="entry name" value="SUGAR-BINDING LIPOPROTEIN"/>
    <property type="match status" value="1"/>
</dbReference>
<evidence type="ECO:0000256" key="1">
    <source>
        <dbReference type="SAM" id="SignalP"/>
    </source>
</evidence>
<evidence type="ECO:0000313" key="2">
    <source>
        <dbReference type="EMBL" id="MFC5648218.1"/>
    </source>
</evidence>
<feature type="chain" id="PRO_5045181457" evidence="1">
    <location>
        <begin position="26"/>
        <end position="488"/>
    </location>
</feature>
<protein>
    <submittedName>
        <fullName evidence="2">Extracellular solute-binding protein</fullName>
    </submittedName>
</protein>
<sequence length="488" mass="53603">MKTKKRFGKWPRASFVLAFMLIVSACGSNNGGSNTGTNETGNTAAPAAVNETADPAANTNNGADDEQTDTPAANVELKVWDQPKPDDPNKPVWEEIVAGFEAANPNIKVTHELMPQGTNDREVFVTAMAGGNGPDAYQAAHFPIIGDWVGQGLALDLTPYWDSYADKDQFIPSSMQAGTIDGKVYGLPHDMYVTGLFWNKKMFKDAGLDPNKPPANWDELVSFGKKLTNPDKKQYGITLLGMEWADWWFEYYVWQAGGDLTHLQEDGTVKLAFTEEPSVTALQFYKDLKWKNKIVQNNVLQSYQDNMNDVYQGRAAMSNGASGGFGDYAGNGLDLNEIGFAPYPVGPSGKGPGQIGGAYWIINPKTSKEKQDAAWKYITYLNSKEVLEKYLQFQSDNGIFPNLLSVRSDVNPAQFAANVSQELVDGVNKAASDTHLEYFLKERLTPYVVKAVQKALTDEKSDPKALLQEAQDAAQKEVVDAYNASVKK</sequence>
<dbReference type="EMBL" id="JBHSOW010000015">
    <property type="protein sequence ID" value="MFC5648218.1"/>
    <property type="molecule type" value="Genomic_DNA"/>
</dbReference>
<dbReference type="PANTHER" id="PTHR43649">
    <property type="entry name" value="ARABINOSE-BINDING PROTEIN-RELATED"/>
    <property type="match status" value="1"/>
</dbReference>
<dbReference type="InterPro" id="IPR006059">
    <property type="entry name" value="SBP"/>
</dbReference>
<dbReference type="PROSITE" id="PS51257">
    <property type="entry name" value="PROKAR_LIPOPROTEIN"/>
    <property type="match status" value="1"/>
</dbReference>
<evidence type="ECO:0000313" key="3">
    <source>
        <dbReference type="Proteomes" id="UP001596047"/>
    </source>
</evidence>
<keyword evidence="3" id="KW-1185">Reference proteome</keyword>
<comment type="caution">
    <text evidence="2">The sequence shown here is derived from an EMBL/GenBank/DDBJ whole genome shotgun (WGS) entry which is preliminary data.</text>
</comment>
<dbReference type="Proteomes" id="UP001596047">
    <property type="component" value="Unassembled WGS sequence"/>
</dbReference>
<gene>
    <name evidence="2" type="ORF">ACFPYJ_03625</name>
</gene>
<accession>A0ABW0VRV9</accession>
<dbReference type="Pfam" id="PF01547">
    <property type="entry name" value="SBP_bac_1"/>
    <property type="match status" value="1"/>
</dbReference>
<organism evidence="2 3">
    <name type="scientific">Paenibacillus solisilvae</name>
    <dbReference type="NCBI Taxonomy" id="2486751"/>
    <lineage>
        <taxon>Bacteria</taxon>
        <taxon>Bacillati</taxon>
        <taxon>Bacillota</taxon>
        <taxon>Bacilli</taxon>
        <taxon>Bacillales</taxon>
        <taxon>Paenibacillaceae</taxon>
        <taxon>Paenibacillus</taxon>
    </lineage>
</organism>
<name>A0ABW0VRV9_9BACL</name>
<dbReference type="Gene3D" id="3.40.190.10">
    <property type="entry name" value="Periplasmic binding protein-like II"/>
    <property type="match status" value="1"/>
</dbReference>
<feature type="signal peptide" evidence="1">
    <location>
        <begin position="1"/>
        <end position="25"/>
    </location>
</feature>
<reference evidence="3" key="1">
    <citation type="journal article" date="2019" name="Int. J. Syst. Evol. Microbiol.">
        <title>The Global Catalogue of Microorganisms (GCM) 10K type strain sequencing project: providing services to taxonomists for standard genome sequencing and annotation.</title>
        <authorList>
            <consortium name="The Broad Institute Genomics Platform"/>
            <consortium name="The Broad Institute Genome Sequencing Center for Infectious Disease"/>
            <person name="Wu L."/>
            <person name="Ma J."/>
        </authorList>
    </citation>
    <scope>NUCLEOTIDE SEQUENCE [LARGE SCALE GENOMIC DNA]</scope>
    <source>
        <strain evidence="3">CGMCC 1.3240</strain>
    </source>
</reference>
<proteinExistence type="predicted"/>
<dbReference type="CDD" id="cd14749">
    <property type="entry name" value="PBP2_XBP1_like"/>
    <property type="match status" value="1"/>
</dbReference>
<dbReference type="RefSeq" id="WP_379186673.1">
    <property type="nucleotide sequence ID" value="NZ_JBHSOW010000015.1"/>
</dbReference>